<dbReference type="InterPro" id="IPR000595">
    <property type="entry name" value="cNMP-bd_dom"/>
</dbReference>
<dbReference type="InterPro" id="IPR000160">
    <property type="entry name" value="GGDEF_dom"/>
</dbReference>
<dbReference type="EC" id="2.7.7.65" evidence="1"/>
<comment type="caution">
    <text evidence="5">The sequence shown here is derived from an EMBL/GenBank/DDBJ whole genome shotgun (WGS) entry which is preliminary data.</text>
</comment>
<protein>
    <recommendedName>
        <fullName evidence="1">diguanylate cyclase</fullName>
        <ecNumber evidence="1">2.7.7.65</ecNumber>
    </recommendedName>
</protein>
<evidence type="ECO:0000313" key="6">
    <source>
        <dbReference type="Proteomes" id="UP000541535"/>
    </source>
</evidence>
<dbReference type="PANTHER" id="PTHR45138:SF9">
    <property type="entry name" value="DIGUANYLATE CYCLASE DGCM-RELATED"/>
    <property type="match status" value="1"/>
</dbReference>
<proteinExistence type="predicted"/>
<dbReference type="InterPro" id="IPR018490">
    <property type="entry name" value="cNMP-bd_dom_sf"/>
</dbReference>
<dbReference type="CDD" id="cd00038">
    <property type="entry name" value="CAP_ED"/>
    <property type="match status" value="1"/>
</dbReference>
<dbReference type="InterPro" id="IPR050469">
    <property type="entry name" value="Diguanylate_Cyclase"/>
</dbReference>
<dbReference type="PROSITE" id="PS50887">
    <property type="entry name" value="GGDEF"/>
    <property type="match status" value="1"/>
</dbReference>
<organism evidence="5 6">
    <name type="scientific">Pseudoduganella violacea</name>
    <dbReference type="NCBI Taxonomy" id="1715466"/>
    <lineage>
        <taxon>Bacteria</taxon>
        <taxon>Pseudomonadati</taxon>
        <taxon>Pseudomonadota</taxon>
        <taxon>Betaproteobacteria</taxon>
        <taxon>Burkholderiales</taxon>
        <taxon>Oxalobacteraceae</taxon>
        <taxon>Telluria group</taxon>
        <taxon>Pseudoduganella</taxon>
    </lineage>
</organism>
<dbReference type="GO" id="GO:0052621">
    <property type="term" value="F:diguanylate cyclase activity"/>
    <property type="evidence" value="ECO:0007669"/>
    <property type="project" value="UniProtKB-EC"/>
</dbReference>
<dbReference type="InterPro" id="IPR029787">
    <property type="entry name" value="Nucleotide_cyclase"/>
</dbReference>
<dbReference type="SMART" id="SM00267">
    <property type="entry name" value="GGDEF"/>
    <property type="match status" value="1"/>
</dbReference>
<dbReference type="PANTHER" id="PTHR45138">
    <property type="entry name" value="REGULATORY COMPONENTS OF SENSORY TRANSDUCTION SYSTEM"/>
    <property type="match status" value="1"/>
</dbReference>
<dbReference type="GO" id="GO:0043709">
    <property type="term" value="P:cell adhesion involved in single-species biofilm formation"/>
    <property type="evidence" value="ECO:0007669"/>
    <property type="project" value="TreeGrafter"/>
</dbReference>
<dbReference type="Pfam" id="PF00027">
    <property type="entry name" value="cNMP_binding"/>
    <property type="match status" value="1"/>
</dbReference>
<reference evidence="5 6" key="1">
    <citation type="submission" date="2020-08" db="EMBL/GenBank/DDBJ databases">
        <title>Genomic Encyclopedia of Type Strains, Phase III (KMG-III): the genomes of soil and plant-associated and newly described type strains.</title>
        <authorList>
            <person name="Whitman W."/>
        </authorList>
    </citation>
    <scope>NUCLEOTIDE SEQUENCE [LARGE SCALE GENOMIC DNA]</scope>
    <source>
        <strain evidence="5 6">CECT 8897</strain>
    </source>
</reference>
<dbReference type="Gene3D" id="3.30.70.270">
    <property type="match status" value="1"/>
</dbReference>
<evidence type="ECO:0000256" key="1">
    <source>
        <dbReference type="ARBA" id="ARBA00012528"/>
    </source>
</evidence>
<dbReference type="EMBL" id="JACHXD010000006">
    <property type="protein sequence ID" value="MBB3119398.1"/>
    <property type="molecule type" value="Genomic_DNA"/>
</dbReference>
<evidence type="ECO:0000313" key="5">
    <source>
        <dbReference type="EMBL" id="MBB3119398.1"/>
    </source>
</evidence>
<dbReference type="Proteomes" id="UP000541535">
    <property type="component" value="Unassembled WGS sequence"/>
</dbReference>
<dbReference type="RefSeq" id="WP_183441240.1">
    <property type="nucleotide sequence ID" value="NZ_JACHXD010000006.1"/>
</dbReference>
<gene>
    <name evidence="5" type="ORF">FHS03_002450</name>
</gene>
<evidence type="ECO:0000259" key="4">
    <source>
        <dbReference type="PROSITE" id="PS50887"/>
    </source>
</evidence>
<dbReference type="NCBIfam" id="TIGR00254">
    <property type="entry name" value="GGDEF"/>
    <property type="match status" value="1"/>
</dbReference>
<dbReference type="GO" id="GO:1902201">
    <property type="term" value="P:negative regulation of bacterial-type flagellum-dependent cell motility"/>
    <property type="evidence" value="ECO:0007669"/>
    <property type="project" value="TreeGrafter"/>
</dbReference>
<evidence type="ECO:0000259" key="3">
    <source>
        <dbReference type="PROSITE" id="PS50042"/>
    </source>
</evidence>
<sequence>MKQISTFGASAWQIGELHLFRDSDPKQLAPLLAACPVVQVEQGETVSDLHCARLYIVLRGALAVGADTRTGMADGTISKVLPGESVGEQSVLDEEANLNPIVAMEQSELLQIEAATVWRLIDESNGVARNLLRLLSFRIRAANAQLRRRQKLGEFYRQLSMVDGLTSLYNRAWLNDLLPTMVASAHDTQAPLSLVMIDIDHFKKFNDSHGHLQGDQALRTAAQVLSGALRPSDCAVRYGGEEMMVILPNTSIGLAQSVAERLCERMRQAVVFGDMRLPLPHITASFGVAALQPGQDEQALIAAADAALYRAKETGRNRVAVAAV</sequence>
<dbReference type="SUPFAM" id="SSF51206">
    <property type="entry name" value="cAMP-binding domain-like"/>
    <property type="match status" value="1"/>
</dbReference>
<dbReference type="SUPFAM" id="SSF55073">
    <property type="entry name" value="Nucleotide cyclase"/>
    <property type="match status" value="1"/>
</dbReference>
<dbReference type="CDD" id="cd01949">
    <property type="entry name" value="GGDEF"/>
    <property type="match status" value="1"/>
</dbReference>
<name>A0A7W5BA86_9BURK</name>
<dbReference type="InterPro" id="IPR043128">
    <property type="entry name" value="Rev_trsase/Diguanyl_cyclase"/>
</dbReference>
<evidence type="ECO:0000256" key="2">
    <source>
        <dbReference type="ARBA" id="ARBA00034247"/>
    </source>
</evidence>
<keyword evidence="6" id="KW-1185">Reference proteome</keyword>
<dbReference type="InterPro" id="IPR014710">
    <property type="entry name" value="RmlC-like_jellyroll"/>
</dbReference>
<dbReference type="Pfam" id="PF00990">
    <property type="entry name" value="GGDEF"/>
    <property type="match status" value="1"/>
</dbReference>
<feature type="domain" description="GGDEF" evidence="4">
    <location>
        <begin position="190"/>
        <end position="324"/>
    </location>
</feature>
<dbReference type="AlphaFoldDB" id="A0A7W5BA86"/>
<dbReference type="PROSITE" id="PS50042">
    <property type="entry name" value="CNMP_BINDING_3"/>
    <property type="match status" value="1"/>
</dbReference>
<accession>A0A7W5BA86</accession>
<dbReference type="GO" id="GO:0005886">
    <property type="term" value="C:plasma membrane"/>
    <property type="evidence" value="ECO:0007669"/>
    <property type="project" value="TreeGrafter"/>
</dbReference>
<feature type="domain" description="Cyclic nucleotide-binding" evidence="3">
    <location>
        <begin position="54"/>
        <end position="138"/>
    </location>
</feature>
<dbReference type="FunFam" id="3.30.70.270:FF:000001">
    <property type="entry name" value="Diguanylate cyclase domain protein"/>
    <property type="match status" value="1"/>
</dbReference>
<dbReference type="Gene3D" id="2.60.120.10">
    <property type="entry name" value="Jelly Rolls"/>
    <property type="match status" value="1"/>
</dbReference>
<comment type="catalytic activity">
    <reaction evidence="2">
        <text>2 GTP = 3',3'-c-di-GMP + 2 diphosphate</text>
        <dbReference type="Rhea" id="RHEA:24898"/>
        <dbReference type="ChEBI" id="CHEBI:33019"/>
        <dbReference type="ChEBI" id="CHEBI:37565"/>
        <dbReference type="ChEBI" id="CHEBI:58805"/>
        <dbReference type="EC" id="2.7.7.65"/>
    </reaction>
</comment>